<feature type="transmembrane region" description="Helical" evidence="5">
    <location>
        <begin position="289"/>
        <end position="312"/>
    </location>
</feature>
<name>A0A0N4UA60_DRAME</name>
<dbReference type="Gene3D" id="1.20.1250.20">
    <property type="entry name" value="MFS general substrate transporter like domains"/>
    <property type="match status" value="1"/>
</dbReference>
<sequence>MQQESDIKQIETWFVKFMIFQMRTYLLLSTVSLLYTSQTFIMGFIGTEPEFSCKIRNNLEKMKWFEGGMIVTPIATQISDLYGRRPIFLTLLWTAVVASILSTLAPNYFLFLVFRFVQGIGILGSSSIGWVLGCESVSADFRSIIPIIGNWTWVIGTCFVGAVRIFIHRWRLSYLAISLPGLITIACYWYVPESPHWLINHGRKNEITRQVFEETLYHSLSELGIIVKKWHPKSDQVAVLISCRYVREVSRMNGVKISLNDCKSVNIKKKQTARSLVDMIKNKAIMFHLAIQCFILLVFDFRLVMNMIYWGLALTSIRLSDDNFTGYFISAFMDVPAAFLSIPLLTKFGRRTLTFCGLLLQGICMYGAAYFKETRNIAVIFPILARFCNDILWWCYPLLVTEMIPTSIRNLFYGISVFFGETGSVIAPYLELLETFGVRAPLIALSTLSIIAAVLILTTPETKGKPMPEDFDDFDGGWFVNYFMQCS</sequence>
<dbReference type="Proteomes" id="UP000038040">
    <property type="component" value="Unplaced"/>
</dbReference>
<reference evidence="10" key="1">
    <citation type="submission" date="2017-02" db="UniProtKB">
        <authorList>
            <consortium name="WormBaseParasite"/>
        </authorList>
    </citation>
    <scope>IDENTIFICATION</scope>
</reference>
<feature type="transmembrane region" description="Helical" evidence="5">
    <location>
        <begin position="144"/>
        <end position="167"/>
    </location>
</feature>
<dbReference type="GO" id="GO:0016020">
    <property type="term" value="C:membrane"/>
    <property type="evidence" value="ECO:0007669"/>
    <property type="project" value="UniProtKB-SubCell"/>
</dbReference>
<dbReference type="Proteomes" id="UP000274756">
    <property type="component" value="Unassembled WGS sequence"/>
</dbReference>
<feature type="transmembrane region" description="Helical" evidence="5">
    <location>
        <begin position="25"/>
        <end position="46"/>
    </location>
</feature>
<feature type="transmembrane region" description="Helical" evidence="5">
    <location>
        <begin position="87"/>
        <end position="105"/>
    </location>
</feature>
<evidence type="ECO:0000256" key="5">
    <source>
        <dbReference type="SAM" id="Phobius"/>
    </source>
</evidence>
<evidence type="ECO:0000256" key="1">
    <source>
        <dbReference type="ARBA" id="ARBA00004141"/>
    </source>
</evidence>
<dbReference type="Pfam" id="PF00083">
    <property type="entry name" value="Sugar_tr"/>
    <property type="match status" value="1"/>
</dbReference>
<keyword evidence="3 5" id="KW-1133">Transmembrane helix</keyword>
<evidence type="ECO:0000313" key="8">
    <source>
        <dbReference type="Proteomes" id="UP000038040"/>
    </source>
</evidence>
<feature type="transmembrane region" description="Helical" evidence="5">
    <location>
        <begin position="436"/>
        <end position="457"/>
    </location>
</feature>
<comment type="subcellular location">
    <subcellularLocation>
        <location evidence="1">Membrane</location>
        <topology evidence="1">Multi-pass membrane protein</topology>
    </subcellularLocation>
</comment>
<keyword evidence="9" id="KW-1185">Reference proteome</keyword>
<accession>A0A0N4UA60</accession>
<dbReference type="PANTHER" id="PTHR24064">
    <property type="entry name" value="SOLUTE CARRIER FAMILY 22 MEMBER"/>
    <property type="match status" value="1"/>
</dbReference>
<organism evidence="8 10">
    <name type="scientific">Dracunculus medinensis</name>
    <name type="common">Guinea worm</name>
    <dbReference type="NCBI Taxonomy" id="318479"/>
    <lineage>
        <taxon>Eukaryota</taxon>
        <taxon>Metazoa</taxon>
        <taxon>Ecdysozoa</taxon>
        <taxon>Nematoda</taxon>
        <taxon>Chromadorea</taxon>
        <taxon>Rhabditida</taxon>
        <taxon>Spirurina</taxon>
        <taxon>Dracunculoidea</taxon>
        <taxon>Dracunculidae</taxon>
        <taxon>Dracunculus</taxon>
    </lineage>
</organism>
<keyword evidence="2 5" id="KW-0812">Transmembrane</keyword>
<feature type="transmembrane region" description="Helical" evidence="5">
    <location>
        <begin position="173"/>
        <end position="191"/>
    </location>
</feature>
<gene>
    <name evidence="7" type="ORF">DME_LOCUS379</name>
</gene>
<evidence type="ECO:0000313" key="7">
    <source>
        <dbReference type="EMBL" id="VDN50406.1"/>
    </source>
</evidence>
<dbReference type="WBParaSite" id="DME_0000401501-mRNA-1">
    <property type="protein sequence ID" value="DME_0000401501-mRNA-1"/>
    <property type="gene ID" value="DME_0000401501"/>
</dbReference>
<dbReference type="AlphaFoldDB" id="A0A0N4UA60"/>
<dbReference type="SUPFAM" id="SSF103473">
    <property type="entry name" value="MFS general substrate transporter"/>
    <property type="match status" value="1"/>
</dbReference>
<dbReference type="EMBL" id="UYYG01000003">
    <property type="protein sequence ID" value="VDN50406.1"/>
    <property type="molecule type" value="Genomic_DNA"/>
</dbReference>
<evidence type="ECO:0000313" key="9">
    <source>
        <dbReference type="Proteomes" id="UP000274756"/>
    </source>
</evidence>
<evidence type="ECO:0000259" key="6">
    <source>
        <dbReference type="PROSITE" id="PS50850"/>
    </source>
</evidence>
<evidence type="ECO:0000256" key="2">
    <source>
        <dbReference type="ARBA" id="ARBA00022692"/>
    </source>
</evidence>
<feature type="transmembrane region" description="Helical" evidence="5">
    <location>
        <begin position="324"/>
        <end position="345"/>
    </location>
</feature>
<reference evidence="7 9" key="2">
    <citation type="submission" date="2018-11" db="EMBL/GenBank/DDBJ databases">
        <authorList>
            <consortium name="Pathogen Informatics"/>
        </authorList>
    </citation>
    <scope>NUCLEOTIDE SEQUENCE [LARGE SCALE GENOMIC DNA]</scope>
</reference>
<dbReference type="OrthoDB" id="3936150at2759"/>
<evidence type="ECO:0000313" key="10">
    <source>
        <dbReference type="WBParaSite" id="DME_0000401501-mRNA-1"/>
    </source>
</evidence>
<evidence type="ECO:0000256" key="3">
    <source>
        <dbReference type="ARBA" id="ARBA00022989"/>
    </source>
</evidence>
<dbReference type="PROSITE" id="PS50850">
    <property type="entry name" value="MFS"/>
    <property type="match status" value="1"/>
</dbReference>
<dbReference type="InterPro" id="IPR036259">
    <property type="entry name" value="MFS_trans_sf"/>
</dbReference>
<feature type="transmembrane region" description="Helical" evidence="5">
    <location>
        <begin position="111"/>
        <end position="132"/>
    </location>
</feature>
<keyword evidence="4 5" id="KW-0472">Membrane</keyword>
<evidence type="ECO:0000256" key="4">
    <source>
        <dbReference type="ARBA" id="ARBA00023136"/>
    </source>
</evidence>
<dbReference type="STRING" id="318479.A0A0N4UA60"/>
<proteinExistence type="predicted"/>
<dbReference type="GO" id="GO:0022857">
    <property type="term" value="F:transmembrane transporter activity"/>
    <property type="evidence" value="ECO:0007669"/>
    <property type="project" value="InterPro"/>
</dbReference>
<feature type="transmembrane region" description="Helical" evidence="5">
    <location>
        <begin position="352"/>
        <end position="371"/>
    </location>
</feature>
<protein>
    <submittedName>
        <fullName evidence="10">MFS domain-containing protein</fullName>
    </submittedName>
</protein>
<dbReference type="InterPro" id="IPR005828">
    <property type="entry name" value="MFS_sugar_transport-like"/>
</dbReference>
<feature type="domain" description="Major facilitator superfamily (MFS) profile" evidence="6">
    <location>
        <begin position="16"/>
        <end position="464"/>
    </location>
</feature>
<dbReference type="InterPro" id="IPR020846">
    <property type="entry name" value="MFS_dom"/>
</dbReference>
<feature type="transmembrane region" description="Helical" evidence="5">
    <location>
        <begin position="411"/>
        <end position="430"/>
    </location>
</feature>